<feature type="binding site" description="in other chain" evidence="7">
    <location>
        <begin position="193"/>
        <end position="194"/>
    </location>
    <ligand>
        <name>substrate</name>
        <note>ligand shared between dimeric partners</note>
    </ligand>
</feature>
<dbReference type="GO" id="GO:0019521">
    <property type="term" value="P:D-gluconate metabolic process"/>
    <property type="evidence" value="ECO:0007669"/>
    <property type="project" value="UniProtKB-KW"/>
</dbReference>
<dbReference type="GO" id="GO:0004616">
    <property type="term" value="F:phosphogluconate dehydrogenase (decarboxylating) activity"/>
    <property type="evidence" value="ECO:0007669"/>
    <property type="project" value="UniProtKB-EC"/>
</dbReference>
<proteinExistence type="inferred from homology"/>
<dbReference type="SUPFAM" id="SSF51735">
    <property type="entry name" value="NAD(P)-binding Rossmann-fold domains"/>
    <property type="match status" value="1"/>
</dbReference>
<dbReference type="GO" id="GO:0050661">
    <property type="term" value="F:NADP binding"/>
    <property type="evidence" value="ECO:0007669"/>
    <property type="project" value="InterPro"/>
</dbReference>
<dbReference type="FunFam" id="1.10.1040.10:FF:000002">
    <property type="entry name" value="6-phosphogluconate dehydrogenase, decarboxylating"/>
    <property type="match status" value="1"/>
</dbReference>
<dbReference type="GeneID" id="35865834"/>
<dbReference type="UniPathway" id="UPA00115">
    <property type="reaction ID" value="UER00410"/>
</dbReference>
<keyword evidence="4 9" id="KW-0311">Gluconate utilization</keyword>
<feature type="binding site" description="in other chain" evidence="7">
    <location>
        <begin position="136"/>
        <end position="138"/>
    </location>
    <ligand>
        <name>substrate</name>
        <note>ligand shared between dimeric partners</note>
    </ligand>
</feature>
<dbReference type="Gene3D" id="1.10.1040.10">
    <property type="entry name" value="N-(1-d-carboxylethyl)-l-norvaline Dehydrogenase, domain 2"/>
    <property type="match status" value="1"/>
</dbReference>
<dbReference type="NCBIfam" id="NF006765">
    <property type="entry name" value="PRK09287.1"/>
    <property type="match status" value="1"/>
</dbReference>
<dbReference type="EC" id="1.1.1.44" evidence="5 9"/>
<dbReference type="Proteomes" id="UP000235122">
    <property type="component" value="Unassembled WGS sequence"/>
</dbReference>
<dbReference type="InterPro" id="IPR006184">
    <property type="entry name" value="6PGdom_BS"/>
</dbReference>
<feature type="active site" description="Proton donor" evidence="6">
    <location>
        <position position="190"/>
    </location>
</feature>
<evidence type="ECO:0000256" key="3">
    <source>
        <dbReference type="ARBA" id="ARBA00023002"/>
    </source>
</evidence>
<dbReference type="RefSeq" id="WP_024332378.1">
    <property type="nucleotide sequence ID" value="NZ_JASOXK010000015.1"/>
</dbReference>
<feature type="binding site" evidence="8">
    <location>
        <begin position="82"/>
        <end position="84"/>
    </location>
    <ligand>
        <name>NADP(+)</name>
        <dbReference type="ChEBI" id="CHEBI:58349"/>
    </ligand>
</feature>
<organism evidence="11 12">
    <name type="scientific">Winkia neuii</name>
    <dbReference type="NCBI Taxonomy" id="33007"/>
    <lineage>
        <taxon>Bacteria</taxon>
        <taxon>Bacillati</taxon>
        <taxon>Actinomycetota</taxon>
        <taxon>Actinomycetes</taxon>
        <taxon>Actinomycetales</taxon>
        <taxon>Actinomycetaceae</taxon>
        <taxon>Winkia</taxon>
    </lineage>
</organism>
<dbReference type="Gene3D" id="1.20.5.320">
    <property type="entry name" value="6-Phosphogluconate Dehydrogenase, domain 3"/>
    <property type="match status" value="1"/>
</dbReference>
<evidence type="ECO:0000256" key="5">
    <source>
        <dbReference type="PIRNR" id="PIRNR000109"/>
    </source>
</evidence>
<dbReference type="Pfam" id="PF03446">
    <property type="entry name" value="NAD_binding_2"/>
    <property type="match status" value="1"/>
</dbReference>
<feature type="active site" description="Proton donor" evidence="6">
    <location>
        <position position="197"/>
    </location>
</feature>
<comment type="subunit">
    <text evidence="2 5">Homodimer.</text>
</comment>
<dbReference type="InterPro" id="IPR006114">
    <property type="entry name" value="6PGDH_C"/>
</dbReference>
<feature type="binding site" evidence="8">
    <location>
        <begin position="17"/>
        <end position="22"/>
    </location>
    <ligand>
        <name>NADP(+)</name>
        <dbReference type="ChEBI" id="CHEBI:58349"/>
    </ligand>
</feature>
<keyword evidence="3 5" id="KW-0560">Oxidoreductase</keyword>
<dbReference type="STRING" id="33007.HMPREF3198_00054"/>
<evidence type="ECO:0000256" key="9">
    <source>
        <dbReference type="RuleBase" id="RU000485"/>
    </source>
</evidence>
<name>A0A2I1IPG8_9ACTO</name>
<feature type="binding site" evidence="8">
    <location>
        <position position="110"/>
    </location>
    <ligand>
        <name>NADP(+)</name>
        <dbReference type="ChEBI" id="CHEBI:58349"/>
    </ligand>
</feature>
<dbReference type="InterPro" id="IPR013328">
    <property type="entry name" value="6PGD_dom2"/>
</dbReference>
<reference evidence="11 12" key="1">
    <citation type="submission" date="2017-12" db="EMBL/GenBank/DDBJ databases">
        <title>Phylogenetic diversity of female urinary microbiome.</title>
        <authorList>
            <person name="Thomas-White K."/>
            <person name="Wolfe A.J."/>
        </authorList>
    </citation>
    <scope>NUCLEOTIDE SEQUENCE [LARGE SCALE GENOMIC DNA]</scope>
    <source>
        <strain evidence="11 12">UMB0402</strain>
    </source>
</reference>
<evidence type="ECO:0000256" key="1">
    <source>
        <dbReference type="ARBA" id="ARBA00008419"/>
    </source>
</evidence>
<evidence type="ECO:0000313" key="12">
    <source>
        <dbReference type="Proteomes" id="UP000235122"/>
    </source>
</evidence>
<dbReference type="EMBL" id="PKKO01000001">
    <property type="protein sequence ID" value="PKY73026.1"/>
    <property type="molecule type" value="Genomic_DNA"/>
</dbReference>
<evidence type="ECO:0000259" key="10">
    <source>
        <dbReference type="SMART" id="SM01350"/>
    </source>
</evidence>
<dbReference type="PIRSF" id="PIRSF000109">
    <property type="entry name" value="6PGD"/>
    <property type="match status" value="1"/>
</dbReference>
<evidence type="ECO:0000313" key="11">
    <source>
        <dbReference type="EMBL" id="PKY73026.1"/>
    </source>
</evidence>
<gene>
    <name evidence="11" type="ORF">CYJ19_00060</name>
</gene>
<dbReference type="InterPro" id="IPR006183">
    <property type="entry name" value="Pgluconate_DH"/>
</dbReference>
<comment type="similarity">
    <text evidence="1 5 9">Belongs to the 6-phosphogluconate dehydrogenase family.</text>
</comment>
<dbReference type="InterPro" id="IPR006115">
    <property type="entry name" value="6PGDH_NADP-bd"/>
</dbReference>
<feature type="binding site" evidence="7">
    <location>
        <position position="459"/>
    </location>
    <ligand>
        <name>substrate</name>
        <note>ligand shared between dimeric partners</note>
    </ligand>
</feature>
<keyword evidence="12" id="KW-1185">Reference proteome</keyword>
<dbReference type="Gene3D" id="3.40.50.720">
    <property type="entry name" value="NAD(P)-binding Rossmann-like Domain"/>
    <property type="match status" value="1"/>
</dbReference>
<keyword evidence="5 9" id="KW-0521">NADP</keyword>
<evidence type="ECO:0000256" key="2">
    <source>
        <dbReference type="ARBA" id="ARBA00011738"/>
    </source>
</evidence>
<dbReference type="PANTHER" id="PTHR11811">
    <property type="entry name" value="6-PHOSPHOGLUCONATE DEHYDROGENASE"/>
    <property type="match status" value="1"/>
</dbReference>
<dbReference type="SMART" id="SM01350">
    <property type="entry name" value="6PGD"/>
    <property type="match status" value="1"/>
</dbReference>
<dbReference type="PROSITE" id="PS00461">
    <property type="entry name" value="6PGD"/>
    <property type="match status" value="1"/>
</dbReference>
<dbReference type="FunFam" id="3.40.50.720:FF:000007">
    <property type="entry name" value="6-phosphogluconate dehydrogenase, decarboxylating"/>
    <property type="match status" value="1"/>
</dbReference>
<feature type="binding site" evidence="7">
    <location>
        <position position="453"/>
    </location>
    <ligand>
        <name>substrate</name>
        <note>ligand shared between dimeric partners</note>
    </ligand>
</feature>
<accession>A0A2I1IPG8</accession>
<dbReference type="AlphaFoldDB" id="A0A2I1IPG8"/>
<dbReference type="InterPro" id="IPR006113">
    <property type="entry name" value="6PGDH_Gnd/GntZ"/>
</dbReference>
<dbReference type="PRINTS" id="PR00076">
    <property type="entry name" value="6PGDHDRGNASE"/>
</dbReference>
<dbReference type="Pfam" id="PF00393">
    <property type="entry name" value="6PGD"/>
    <property type="match status" value="1"/>
</dbReference>
<dbReference type="SUPFAM" id="SSF48179">
    <property type="entry name" value="6-phosphogluconate dehydrogenase C-terminal domain-like"/>
    <property type="match status" value="1"/>
</dbReference>
<feature type="binding site" description="in other chain" evidence="7">
    <location>
        <position position="198"/>
    </location>
    <ligand>
        <name>substrate</name>
        <note>ligand shared between dimeric partners</note>
    </ligand>
</feature>
<keyword evidence="5 9" id="KW-0570">Pentose shunt</keyword>
<evidence type="ECO:0000256" key="4">
    <source>
        <dbReference type="ARBA" id="ARBA00023064"/>
    </source>
</evidence>
<dbReference type="GO" id="GO:0006098">
    <property type="term" value="P:pentose-phosphate shunt"/>
    <property type="evidence" value="ECO:0007669"/>
    <property type="project" value="UniProtKB-UniPathway"/>
</dbReference>
<comment type="catalytic activity">
    <reaction evidence="5 9">
        <text>6-phospho-D-gluconate + NADP(+) = D-ribulose 5-phosphate + CO2 + NADPH</text>
        <dbReference type="Rhea" id="RHEA:10116"/>
        <dbReference type="ChEBI" id="CHEBI:16526"/>
        <dbReference type="ChEBI" id="CHEBI:57783"/>
        <dbReference type="ChEBI" id="CHEBI:58121"/>
        <dbReference type="ChEBI" id="CHEBI:58349"/>
        <dbReference type="ChEBI" id="CHEBI:58759"/>
        <dbReference type="EC" id="1.1.1.44"/>
    </reaction>
</comment>
<protein>
    <recommendedName>
        <fullName evidence="5 9">6-phosphogluconate dehydrogenase, decarboxylating</fullName>
        <ecNumber evidence="5 9">1.1.1.44</ecNumber>
    </recommendedName>
</protein>
<comment type="caution">
    <text evidence="11">The sequence shown here is derived from an EMBL/GenBank/DDBJ whole genome shotgun (WGS) entry which is preliminary data.</text>
</comment>
<feature type="binding site" description="in other chain" evidence="7">
    <location>
        <position position="295"/>
    </location>
    <ligand>
        <name>substrate</name>
        <note>ligand shared between dimeric partners</note>
    </ligand>
</feature>
<feature type="binding site" evidence="8">
    <location>
        <begin position="40"/>
        <end position="42"/>
    </location>
    <ligand>
        <name>NADP(+)</name>
        <dbReference type="ChEBI" id="CHEBI:58349"/>
    </ligand>
</feature>
<feature type="binding site" description="in other chain" evidence="7">
    <location>
        <position position="110"/>
    </location>
    <ligand>
        <name>substrate</name>
        <note>ligand shared between dimeric partners</note>
    </ligand>
</feature>
<evidence type="ECO:0000256" key="7">
    <source>
        <dbReference type="PIRSR" id="PIRSR000109-2"/>
    </source>
</evidence>
<dbReference type="InterPro" id="IPR008927">
    <property type="entry name" value="6-PGluconate_DH-like_C_sf"/>
</dbReference>
<dbReference type="NCBIfam" id="TIGR00873">
    <property type="entry name" value="gnd"/>
    <property type="match status" value="1"/>
</dbReference>
<evidence type="ECO:0000256" key="8">
    <source>
        <dbReference type="PIRSR" id="PIRSR000109-3"/>
    </source>
</evidence>
<comment type="pathway">
    <text evidence="5 9">Carbohydrate degradation; pentose phosphate pathway; D-ribulose 5-phosphate from D-glucose 6-phosphate (oxidative stage): step 3/3.</text>
</comment>
<evidence type="ECO:0000256" key="6">
    <source>
        <dbReference type="PIRSR" id="PIRSR000109-1"/>
    </source>
</evidence>
<comment type="function">
    <text evidence="5">Catalyzes the oxidative decarboxylation of 6-phosphogluconate to ribulose 5-phosphate and CO(2), with concomitant reduction of NADP to NADPH.</text>
</comment>
<sequence length="484" mass="52719">MAIPTPQAGSADIGVMGMGVMGSNLARNLARNGYKVAITNRTSAKTQKVAAKYASEGTFIPSEDVADFILSLEKPRVAIIMVKAGPATDACIDQFKQYMEEGDIIVDCGNSLFSDTRRREAELKAAGLHFVGAGVSGGEEGALLGPAIMPGGSKWAYDRLGPMFEKISAHVEGEPCCTHVGADGAGHFVKMVHNGIEYADMQVIGEAYDLLRRALGLTPAQVGEVFARWNEGDLDSYLMEITAEVLKQVDAETGKPLVDLIQDAAGQKGTGMWTVQTALDLAVPVTGIGEATFARGLSSAPEQRQAAQNFEGQAEPWQVKDREAFIEDVRQALFASKVVAYSQGFNEIQAAAKEYGWQIENGDMARIWRGGCIIRARFLNDITRAFEKDPELPLLIGDEYFYGKIQECLPAWRRIVAQAALHGAPAPVFSSSLSYYDGVRAKRLPAALIQGQRDFFGSHTYKRVDKEGTFHTLWAQQGRPEEQW</sequence>
<dbReference type="InterPro" id="IPR036291">
    <property type="entry name" value="NAD(P)-bd_dom_sf"/>
</dbReference>
<feature type="binding site" description="in other chain" evidence="7">
    <location>
        <position position="268"/>
    </location>
    <ligand>
        <name>substrate</name>
        <note>ligand shared between dimeric partners</note>
    </ligand>
</feature>
<feature type="domain" description="6-phosphogluconate dehydrogenase C-terminal" evidence="10">
    <location>
        <begin position="186"/>
        <end position="475"/>
    </location>
</feature>